<dbReference type="InterPro" id="IPR013083">
    <property type="entry name" value="Znf_RING/FYVE/PHD"/>
</dbReference>
<name>A0AA38GL70_TAXCH</name>
<dbReference type="GO" id="GO:0016925">
    <property type="term" value="P:protein sumoylation"/>
    <property type="evidence" value="ECO:0007669"/>
    <property type="project" value="TreeGrafter"/>
</dbReference>
<evidence type="ECO:0000256" key="1">
    <source>
        <dbReference type="ARBA" id="ARBA00022723"/>
    </source>
</evidence>
<dbReference type="InterPro" id="IPR004181">
    <property type="entry name" value="Znf_MIZ"/>
</dbReference>
<feature type="compositionally biased region" description="Polar residues" evidence="5">
    <location>
        <begin position="479"/>
        <end position="522"/>
    </location>
</feature>
<organism evidence="7 8">
    <name type="scientific">Taxus chinensis</name>
    <name type="common">Chinese yew</name>
    <name type="synonym">Taxus wallichiana var. chinensis</name>
    <dbReference type="NCBI Taxonomy" id="29808"/>
    <lineage>
        <taxon>Eukaryota</taxon>
        <taxon>Viridiplantae</taxon>
        <taxon>Streptophyta</taxon>
        <taxon>Embryophyta</taxon>
        <taxon>Tracheophyta</taxon>
        <taxon>Spermatophyta</taxon>
        <taxon>Pinopsida</taxon>
        <taxon>Pinidae</taxon>
        <taxon>Conifers II</taxon>
        <taxon>Cupressales</taxon>
        <taxon>Taxaceae</taxon>
        <taxon>Taxus</taxon>
    </lineage>
</organism>
<dbReference type="Proteomes" id="UP000824469">
    <property type="component" value="Unassembled WGS sequence"/>
</dbReference>
<keyword evidence="2 4" id="KW-0863">Zinc-finger</keyword>
<dbReference type="Pfam" id="PF02891">
    <property type="entry name" value="zf-MIZ"/>
    <property type="match status" value="1"/>
</dbReference>
<keyword evidence="1" id="KW-0479">Metal-binding</keyword>
<evidence type="ECO:0000256" key="5">
    <source>
        <dbReference type="SAM" id="MobiDB-lite"/>
    </source>
</evidence>
<dbReference type="PANTHER" id="PTHR10782:SF102">
    <property type="entry name" value="E3 SUMO-PROTEIN LIGASE SIZ1"/>
    <property type="match status" value="1"/>
</dbReference>
<reference evidence="7 8" key="1">
    <citation type="journal article" date="2021" name="Nat. Plants">
        <title>The Taxus genome provides insights into paclitaxel biosynthesis.</title>
        <authorList>
            <person name="Xiong X."/>
            <person name="Gou J."/>
            <person name="Liao Q."/>
            <person name="Li Y."/>
            <person name="Zhou Q."/>
            <person name="Bi G."/>
            <person name="Li C."/>
            <person name="Du R."/>
            <person name="Wang X."/>
            <person name="Sun T."/>
            <person name="Guo L."/>
            <person name="Liang H."/>
            <person name="Lu P."/>
            <person name="Wu Y."/>
            <person name="Zhang Z."/>
            <person name="Ro D.K."/>
            <person name="Shang Y."/>
            <person name="Huang S."/>
            <person name="Yan J."/>
        </authorList>
    </citation>
    <scope>NUCLEOTIDE SEQUENCE [LARGE SCALE GENOMIC DNA]</scope>
    <source>
        <strain evidence="7">Ta-2019</strain>
    </source>
</reference>
<evidence type="ECO:0000256" key="2">
    <source>
        <dbReference type="ARBA" id="ARBA00022771"/>
    </source>
</evidence>
<gene>
    <name evidence="7" type="ORF">KI387_005897</name>
</gene>
<dbReference type="Gene3D" id="3.30.40.10">
    <property type="entry name" value="Zinc/RING finger domain, C3HC4 (zinc finger)"/>
    <property type="match status" value="1"/>
</dbReference>
<dbReference type="GO" id="GO:0008270">
    <property type="term" value="F:zinc ion binding"/>
    <property type="evidence" value="ECO:0007669"/>
    <property type="project" value="UniProtKB-KW"/>
</dbReference>
<evidence type="ECO:0000259" key="6">
    <source>
        <dbReference type="PROSITE" id="PS51044"/>
    </source>
</evidence>
<feature type="region of interest" description="Disordered" evidence="5">
    <location>
        <begin position="596"/>
        <end position="621"/>
    </location>
</feature>
<evidence type="ECO:0000256" key="4">
    <source>
        <dbReference type="PROSITE-ProRule" id="PRU00452"/>
    </source>
</evidence>
<feature type="domain" description="SP-RING-type" evidence="6">
    <location>
        <begin position="73"/>
        <end position="156"/>
    </location>
</feature>
<dbReference type="AlphaFoldDB" id="A0AA38GL70"/>
<dbReference type="GO" id="GO:0061665">
    <property type="term" value="F:SUMO ligase activity"/>
    <property type="evidence" value="ECO:0007669"/>
    <property type="project" value="TreeGrafter"/>
</dbReference>
<protein>
    <recommendedName>
        <fullName evidence="6">SP-RING-type domain-containing protein</fullName>
    </recommendedName>
</protein>
<accession>A0AA38GL70</accession>
<feature type="region of interest" description="Disordered" evidence="5">
    <location>
        <begin position="467"/>
        <end position="526"/>
    </location>
</feature>
<proteinExistence type="predicted"/>
<feature type="non-terminal residue" evidence="7">
    <location>
        <position position="621"/>
    </location>
</feature>
<evidence type="ECO:0000313" key="8">
    <source>
        <dbReference type="Proteomes" id="UP000824469"/>
    </source>
</evidence>
<feature type="region of interest" description="Disordered" evidence="5">
    <location>
        <begin position="247"/>
        <end position="280"/>
    </location>
</feature>
<sequence length="621" mass="68194">LGVARYVCKHTQPYPDVPGCTVAISGRVSGLYPYQVLSLVPSETEGEPFEEGLARVRRCIGGGGGCLGNANESDNDLEVVADFITVNLRCPMSGLRMNVAGRFKYCEHMGCFDLQTFIELNKRTRKWQCPICLKNYSLENIVIDQYFSRIASVMKGYPEDVSEVEVKPDGSWRPKQEGEAKYREKWYLADGSFHILNEDTKSKPKTSNLVKQEDHLAEACMTLKIGMKRNHDGVWELNGAKDNVISSNSFNKNKKQKSKKFLQCNSPTANNRNHEDPRVNQEASENLDILVDNDPDFASASLGLVLPLSPVVKNVSSELQKECEVIVLSDSEEEFEDELKIGSSAASAFAGSDNPAQGGCDRRNSSENLPEEALISCNSIPFVTSSSPVLNTVPFSVNCPLDLFGVDAFEFDPPNWSPKSQNGPFQLFGMDTSAPEPTANSQHISVVRSTSVTGYNVALQEQIRKSSVSRIPDYARSPDSGQNYSNTEVSGTPAENLSSTDNGDASLQLFLSPQPDPTSVQDDPSEPIVCSDTFQTNWISLTLGNENITGTHTQETLITKRQQTADQRRGLDSLEITALNVNSNGNLLGSFDYRGSESPLRHQQPQSVGSRLCLPVDSDSD</sequence>
<evidence type="ECO:0000313" key="7">
    <source>
        <dbReference type="EMBL" id="KAH9325719.1"/>
    </source>
</evidence>
<dbReference type="OMA" id="QHESINC"/>
<comment type="caution">
    <text evidence="7">The sequence shown here is derived from an EMBL/GenBank/DDBJ whole genome shotgun (WGS) entry which is preliminary data.</text>
</comment>
<feature type="region of interest" description="Disordered" evidence="5">
    <location>
        <begin position="346"/>
        <end position="367"/>
    </location>
</feature>
<dbReference type="InterPro" id="IPR031141">
    <property type="entry name" value="SIZ1/2_SP-RING"/>
</dbReference>
<dbReference type="EMBL" id="JAHRHJ020000002">
    <property type="protein sequence ID" value="KAH9325719.1"/>
    <property type="molecule type" value="Genomic_DNA"/>
</dbReference>
<keyword evidence="8" id="KW-1185">Reference proteome</keyword>
<dbReference type="PROSITE" id="PS51044">
    <property type="entry name" value="ZF_SP_RING"/>
    <property type="match status" value="1"/>
</dbReference>
<dbReference type="PANTHER" id="PTHR10782">
    <property type="entry name" value="ZINC FINGER MIZ DOMAIN-CONTAINING PROTEIN"/>
    <property type="match status" value="1"/>
</dbReference>
<dbReference type="CDD" id="cd16792">
    <property type="entry name" value="SP-RING_Siz-like"/>
    <property type="match status" value="1"/>
</dbReference>
<dbReference type="GO" id="GO:0000785">
    <property type="term" value="C:chromatin"/>
    <property type="evidence" value="ECO:0007669"/>
    <property type="project" value="TreeGrafter"/>
</dbReference>
<keyword evidence="3" id="KW-0862">Zinc</keyword>
<evidence type="ECO:0000256" key="3">
    <source>
        <dbReference type="ARBA" id="ARBA00022833"/>
    </source>
</evidence>